<dbReference type="Proteomes" id="UP001303046">
    <property type="component" value="Unassembled WGS sequence"/>
</dbReference>
<keyword evidence="2" id="KW-1185">Reference proteome</keyword>
<accession>A0ABR1ED92</accession>
<sequence>MFSVDPEICLSASLGGEPSVVREAEKTVGGGYADHRQRTREGVECMCAGGHTFEAACGSAECVDVKQDRYDEAKELWATLSQETNN</sequence>
<comment type="caution">
    <text evidence="1">The sequence shown here is derived from an EMBL/GenBank/DDBJ whole genome shotgun (WGS) entry which is preliminary data.</text>
</comment>
<proteinExistence type="predicted"/>
<organism evidence="1 2">
    <name type="scientific">Necator americanus</name>
    <name type="common">Human hookworm</name>
    <dbReference type="NCBI Taxonomy" id="51031"/>
    <lineage>
        <taxon>Eukaryota</taxon>
        <taxon>Metazoa</taxon>
        <taxon>Ecdysozoa</taxon>
        <taxon>Nematoda</taxon>
        <taxon>Chromadorea</taxon>
        <taxon>Rhabditida</taxon>
        <taxon>Rhabditina</taxon>
        <taxon>Rhabditomorpha</taxon>
        <taxon>Strongyloidea</taxon>
        <taxon>Ancylostomatidae</taxon>
        <taxon>Bunostominae</taxon>
        <taxon>Necator</taxon>
    </lineage>
</organism>
<evidence type="ECO:0000313" key="2">
    <source>
        <dbReference type="Proteomes" id="UP001303046"/>
    </source>
</evidence>
<name>A0ABR1ED92_NECAM</name>
<evidence type="ECO:0000313" key="1">
    <source>
        <dbReference type="EMBL" id="KAK6760570.1"/>
    </source>
</evidence>
<reference evidence="1 2" key="1">
    <citation type="submission" date="2023-08" db="EMBL/GenBank/DDBJ databases">
        <title>A Necator americanus chromosomal reference genome.</title>
        <authorList>
            <person name="Ilik V."/>
            <person name="Petrzelkova K.J."/>
            <person name="Pardy F."/>
            <person name="Fuh T."/>
            <person name="Niatou-Singa F.S."/>
            <person name="Gouil Q."/>
            <person name="Baker L."/>
            <person name="Ritchie M.E."/>
            <person name="Jex A.R."/>
            <person name="Gazzola D."/>
            <person name="Li H."/>
            <person name="Toshio Fujiwara R."/>
            <person name="Zhan B."/>
            <person name="Aroian R.V."/>
            <person name="Pafco B."/>
            <person name="Schwarz E.M."/>
        </authorList>
    </citation>
    <scope>NUCLEOTIDE SEQUENCE [LARGE SCALE GENOMIC DNA]</scope>
    <source>
        <strain evidence="1 2">Aroian</strain>
        <tissue evidence="1">Whole animal</tissue>
    </source>
</reference>
<gene>
    <name evidence="1" type="primary">Necator_chrX.g22030</name>
    <name evidence="1" type="ORF">RB195_021869</name>
</gene>
<evidence type="ECO:0008006" key="3">
    <source>
        <dbReference type="Google" id="ProtNLM"/>
    </source>
</evidence>
<protein>
    <recommendedName>
        <fullName evidence="3">Phlebovirus glycoprotein G2 fusion domain-containing protein</fullName>
    </recommendedName>
</protein>
<dbReference type="EMBL" id="JAVFWL010000006">
    <property type="protein sequence ID" value="KAK6760570.1"/>
    <property type="molecule type" value="Genomic_DNA"/>
</dbReference>